<gene>
    <name evidence="4" type="ORF">GCM10025868_28270</name>
</gene>
<dbReference type="PANTHER" id="PTHR22602:SF0">
    <property type="entry name" value="TRANSFERASE CAF17, MITOCHONDRIAL-RELATED"/>
    <property type="match status" value="1"/>
</dbReference>
<comment type="caution">
    <text evidence="4">The sequence shown here is derived from an EMBL/GenBank/DDBJ whole genome shotgun (WGS) entry which is preliminary data.</text>
</comment>
<dbReference type="InterPro" id="IPR045179">
    <property type="entry name" value="YgfZ/GcvT"/>
</dbReference>
<dbReference type="PANTHER" id="PTHR22602">
    <property type="entry name" value="TRANSFERASE CAF17, MITOCHONDRIAL-RELATED"/>
    <property type="match status" value="1"/>
</dbReference>
<feature type="compositionally biased region" description="Low complexity" evidence="1">
    <location>
        <begin position="322"/>
        <end position="334"/>
    </location>
</feature>
<dbReference type="Gene3D" id="3.30.1360.120">
    <property type="entry name" value="Probable tRNA modification gtpase trme, domain 1"/>
    <property type="match status" value="1"/>
</dbReference>
<protein>
    <recommendedName>
        <fullName evidence="6">Aminomethyltransferase folate-binding domain-containing protein</fullName>
    </recommendedName>
</protein>
<dbReference type="InterPro" id="IPR006222">
    <property type="entry name" value="GCVT_N"/>
</dbReference>
<feature type="compositionally biased region" description="Basic residues" evidence="1">
    <location>
        <begin position="261"/>
        <end position="277"/>
    </location>
</feature>
<dbReference type="SUPFAM" id="SSF103025">
    <property type="entry name" value="Folate-binding domain"/>
    <property type="match status" value="1"/>
</dbReference>
<accession>A0ABQ6JIK5</accession>
<feature type="domain" description="GCVT N-terminal" evidence="2">
    <location>
        <begin position="93"/>
        <end position="203"/>
    </location>
</feature>
<organism evidence="4 5">
    <name type="scientific">Angustibacter aerolatus</name>
    <dbReference type="NCBI Taxonomy" id="1162965"/>
    <lineage>
        <taxon>Bacteria</taxon>
        <taxon>Bacillati</taxon>
        <taxon>Actinomycetota</taxon>
        <taxon>Actinomycetes</taxon>
        <taxon>Kineosporiales</taxon>
        <taxon>Kineosporiaceae</taxon>
    </lineage>
</organism>
<evidence type="ECO:0000313" key="4">
    <source>
        <dbReference type="EMBL" id="GMA87577.1"/>
    </source>
</evidence>
<dbReference type="InterPro" id="IPR012674">
    <property type="entry name" value="Calycin"/>
</dbReference>
<proteinExistence type="predicted"/>
<name>A0ABQ6JIK5_9ACTN</name>
<keyword evidence="5" id="KW-1185">Reference proteome</keyword>
<dbReference type="Pfam" id="PF01571">
    <property type="entry name" value="GCV_T"/>
    <property type="match status" value="1"/>
</dbReference>
<reference evidence="5" key="1">
    <citation type="journal article" date="2019" name="Int. J. Syst. Evol. Microbiol.">
        <title>The Global Catalogue of Microorganisms (GCM) 10K type strain sequencing project: providing services to taxonomists for standard genome sequencing and annotation.</title>
        <authorList>
            <consortium name="The Broad Institute Genomics Platform"/>
            <consortium name="The Broad Institute Genome Sequencing Center for Infectious Disease"/>
            <person name="Wu L."/>
            <person name="Ma J."/>
        </authorList>
    </citation>
    <scope>NUCLEOTIDE SEQUENCE [LARGE SCALE GENOMIC DNA]</scope>
    <source>
        <strain evidence="5">NBRC 108730</strain>
    </source>
</reference>
<feature type="domain" description="THAP4-like heme-binding" evidence="3">
    <location>
        <begin position="2"/>
        <end position="44"/>
    </location>
</feature>
<dbReference type="Gene3D" id="2.40.128.20">
    <property type="match status" value="1"/>
</dbReference>
<evidence type="ECO:0000259" key="2">
    <source>
        <dbReference type="Pfam" id="PF01571"/>
    </source>
</evidence>
<sequence length="377" mass="40576">MVRTPDAEEYTAASRLYGLVEGDLLWALDKAAGGHPLQSHMSAQAQARLVARGNQVTGADADHRMTSPLLSRAGAVAAEGVDAGVAWHHGDPVREQRLLEEGLAVVDLSNRSVVTVTGPDRLSWLHSITTQHLTGLPPRTSTETLVLSPKGHVEHALHVVDDGETTWLTAEPGTGAALTTWLRSMQFMLRVETTDRTDDFAVVGEPVDREGAEGEPPTWRDPWPAVAEGSASYAAVPDDEHPGADRAWREVIVPRAEPGGVRRRPPAGRHLGRRGAARRGVATAARPRHRPPDDPARGRLAAHRRPPVEGLLPRPGDGGPGAQPRAAAAPPGDAAPRRLRAPAARGGHRARARRPHRRPDHHGGPPPRAWARWRSRS</sequence>
<evidence type="ECO:0000313" key="5">
    <source>
        <dbReference type="Proteomes" id="UP001157017"/>
    </source>
</evidence>
<evidence type="ECO:0000259" key="3">
    <source>
        <dbReference type="Pfam" id="PF08768"/>
    </source>
</evidence>
<dbReference type="InterPro" id="IPR027266">
    <property type="entry name" value="TrmE/GcvT-like"/>
</dbReference>
<dbReference type="EMBL" id="BSUZ01000001">
    <property type="protein sequence ID" value="GMA87577.1"/>
    <property type="molecule type" value="Genomic_DNA"/>
</dbReference>
<dbReference type="Pfam" id="PF08768">
    <property type="entry name" value="THAP4_heme-bd"/>
    <property type="match status" value="1"/>
</dbReference>
<evidence type="ECO:0008006" key="6">
    <source>
        <dbReference type="Google" id="ProtNLM"/>
    </source>
</evidence>
<feature type="region of interest" description="Disordered" evidence="1">
    <location>
        <begin position="255"/>
        <end position="377"/>
    </location>
</feature>
<dbReference type="Proteomes" id="UP001157017">
    <property type="component" value="Unassembled WGS sequence"/>
</dbReference>
<dbReference type="InterPro" id="IPR014878">
    <property type="entry name" value="THAP4-like_heme-bd"/>
</dbReference>
<evidence type="ECO:0000256" key="1">
    <source>
        <dbReference type="SAM" id="MobiDB-lite"/>
    </source>
</evidence>
<feature type="compositionally biased region" description="Basic residues" evidence="1">
    <location>
        <begin position="346"/>
        <end position="360"/>
    </location>
</feature>